<feature type="transmembrane region" description="Helical" evidence="6">
    <location>
        <begin position="419"/>
        <end position="438"/>
    </location>
</feature>
<feature type="transmembrane region" description="Helical" evidence="6">
    <location>
        <begin position="20"/>
        <end position="40"/>
    </location>
</feature>
<evidence type="ECO:0000256" key="5">
    <source>
        <dbReference type="ARBA" id="ARBA00023136"/>
    </source>
</evidence>
<feature type="transmembrane region" description="Helical" evidence="6">
    <location>
        <begin position="60"/>
        <end position="79"/>
    </location>
</feature>
<feature type="transmembrane region" description="Helical" evidence="6">
    <location>
        <begin position="123"/>
        <end position="143"/>
    </location>
</feature>
<evidence type="ECO:0000256" key="4">
    <source>
        <dbReference type="ARBA" id="ARBA00022989"/>
    </source>
</evidence>
<dbReference type="PANTHER" id="PTHR30250">
    <property type="entry name" value="PST FAMILY PREDICTED COLANIC ACID TRANSPORTER"/>
    <property type="match status" value="1"/>
</dbReference>
<keyword evidence="5 6" id="KW-0472">Membrane</keyword>
<dbReference type="EMBL" id="CP001792">
    <property type="protein sequence ID" value="ACX74571.1"/>
    <property type="molecule type" value="Genomic_DNA"/>
</dbReference>
<keyword evidence="2" id="KW-1003">Cell membrane</keyword>
<protein>
    <submittedName>
        <fullName evidence="7">Polysaccharide biosynthesis protein</fullName>
    </submittedName>
</protein>
<keyword evidence="8" id="KW-1185">Reference proteome</keyword>
<feature type="transmembrane region" description="Helical" evidence="6">
    <location>
        <begin position="155"/>
        <end position="176"/>
    </location>
</feature>
<dbReference type="Proteomes" id="UP000001497">
    <property type="component" value="Chromosome"/>
</dbReference>
<organism evidence="7 8">
    <name type="scientific">Fibrobacter succinogenes (strain ATCC 19169 / S85)</name>
    <dbReference type="NCBI Taxonomy" id="59374"/>
    <lineage>
        <taxon>Bacteria</taxon>
        <taxon>Pseudomonadati</taxon>
        <taxon>Fibrobacterota</taxon>
        <taxon>Fibrobacteria</taxon>
        <taxon>Fibrobacterales</taxon>
        <taxon>Fibrobacteraceae</taxon>
        <taxon>Fibrobacter</taxon>
    </lineage>
</organism>
<dbReference type="PANTHER" id="PTHR30250:SF11">
    <property type="entry name" value="O-ANTIGEN TRANSPORTER-RELATED"/>
    <property type="match status" value="1"/>
</dbReference>
<keyword evidence="3 6" id="KW-0812">Transmembrane</keyword>
<proteinExistence type="predicted"/>
<comment type="subcellular location">
    <subcellularLocation>
        <location evidence="1">Cell membrane</location>
        <topology evidence="1">Multi-pass membrane protein</topology>
    </subcellularLocation>
</comment>
<feature type="transmembrane region" description="Helical" evidence="6">
    <location>
        <begin position="182"/>
        <end position="200"/>
    </location>
</feature>
<evidence type="ECO:0000256" key="1">
    <source>
        <dbReference type="ARBA" id="ARBA00004651"/>
    </source>
</evidence>
<evidence type="ECO:0000256" key="3">
    <source>
        <dbReference type="ARBA" id="ARBA00022692"/>
    </source>
</evidence>
<evidence type="ECO:0000313" key="7">
    <source>
        <dbReference type="EMBL" id="ACX74571.1"/>
    </source>
</evidence>
<gene>
    <name evidence="7" type="ordered locus">Fisuc_0966</name>
</gene>
<name>A0ABN3YW29_FIBSS</name>
<feature type="transmembrane region" description="Helical" evidence="6">
    <location>
        <begin position="328"/>
        <end position="349"/>
    </location>
</feature>
<dbReference type="InterPro" id="IPR050833">
    <property type="entry name" value="Poly_Biosynth_Transport"/>
</dbReference>
<feature type="transmembrane region" description="Helical" evidence="6">
    <location>
        <begin position="386"/>
        <end position="407"/>
    </location>
</feature>
<keyword evidence="4 6" id="KW-1133">Transmembrane helix</keyword>
<dbReference type="Pfam" id="PF01943">
    <property type="entry name" value="Polysacc_synt"/>
    <property type="match status" value="1"/>
</dbReference>
<dbReference type="InterPro" id="IPR002797">
    <property type="entry name" value="Polysacc_synth"/>
</dbReference>
<evidence type="ECO:0000256" key="2">
    <source>
        <dbReference type="ARBA" id="ARBA00022475"/>
    </source>
</evidence>
<evidence type="ECO:0000256" key="6">
    <source>
        <dbReference type="SAM" id="Phobius"/>
    </source>
</evidence>
<feature type="transmembrane region" description="Helical" evidence="6">
    <location>
        <begin position="361"/>
        <end position="380"/>
    </location>
</feature>
<accession>A0ABN3YW29</accession>
<feature type="transmembrane region" description="Helical" evidence="6">
    <location>
        <begin position="91"/>
        <end position="111"/>
    </location>
</feature>
<sequence length="474" mass="54062">MDCVLKKYGSLSIEAKASLWYLFCNFAQKGISFIVIPLYTRLLTTSEYGTYTVFQSWRDLILIFATLNLSAGVFTRGLVKNDGSNDKYTAQMQGLSSAVAVLTFLIVLLFFDPFRRLTGFDEKLVITLFVYYIFNPSFLFWSVRQRVENKYKSMVAITLLASLLVPAISLLMFFLTDIRANALIYGFLYVQIAVGMLFFVKQFVDGRAFFSKVVWWESLKFNIPLIPHYLSLIVLAQSDRLMIDHICGTSFAGIYSLTYNIGQIILIVIASINGSLVPWMYKKLKSGEYHSIAVTSNMLCILLGLMSAIVMLLAPEVVFIMGGSEYMPAKWCIPPVVMGTYFTFCYGLFSTVEFYIGKTSYVAVASFVGAVLNVILNLLFIPKYGFIAAAYTTEMCYLVFMVLHYFFMKKMTKERIFNIKKMIVICSAFFASSLIFTFLYDYDFARWGVAVLVSLLVLFKRRTFMNMIKGLREK</sequence>
<feature type="transmembrane region" description="Helical" evidence="6">
    <location>
        <begin position="444"/>
        <end position="459"/>
    </location>
</feature>
<feature type="transmembrane region" description="Helical" evidence="6">
    <location>
        <begin position="257"/>
        <end position="277"/>
    </location>
</feature>
<feature type="transmembrane region" description="Helical" evidence="6">
    <location>
        <begin position="298"/>
        <end position="322"/>
    </location>
</feature>
<reference evidence="7" key="1">
    <citation type="submission" date="2009-10" db="EMBL/GenBank/DDBJ databases">
        <title>Complete sequence of Fibrobacter succinogenes subsp. succinogenes S85.</title>
        <authorList>
            <consortium name="US DOE Joint Genome Institute"/>
            <person name="Lucas S."/>
            <person name="Copeland A."/>
            <person name="Lapidus A."/>
            <person name="Glavina del Rio T."/>
            <person name="Tice H."/>
            <person name="Bruce D."/>
            <person name="Goodwin L."/>
            <person name="Pitluck S."/>
            <person name="Chertkov O."/>
            <person name="Detter J.C."/>
            <person name="Han C."/>
            <person name="Tapia R."/>
            <person name="Larimer F."/>
            <person name="Land M."/>
            <person name="Hauser L."/>
            <person name="Kyrpides N."/>
            <person name="Mikhailova N."/>
            <person name="Weimer P.J."/>
            <person name="Stevenson D.M."/>
            <person name="Boyum J."/>
            <person name="Brumm P.I."/>
            <person name="Mead D."/>
        </authorList>
    </citation>
    <scope>NUCLEOTIDE SEQUENCE [LARGE SCALE GENOMIC DNA]</scope>
    <source>
        <strain evidence="7">S85</strain>
    </source>
</reference>
<dbReference type="RefSeq" id="WP_015731878.1">
    <property type="nucleotide sequence ID" value="NC_013410.1"/>
</dbReference>
<evidence type="ECO:0000313" key="8">
    <source>
        <dbReference type="Proteomes" id="UP000001497"/>
    </source>
</evidence>